<protein>
    <recommendedName>
        <fullName evidence="8">Splicing factor YJU2</fullName>
    </recommendedName>
</protein>
<keyword evidence="2" id="KW-0507">mRNA processing</keyword>
<evidence type="ECO:0000256" key="9">
    <source>
        <dbReference type="SAM" id="MobiDB-lite"/>
    </source>
</evidence>
<dbReference type="GO" id="GO:0000349">
    <property type="term" value="P:generation of catalytic spliceosome for first transesterification step"/>
    <property type="evidence" value="ECO:0007669"/>
    <property type="project" value="UniProtKB-UniRule"/>
</dbReference>
<evidence type="ECO:0000256" key="7">
    <source>
        <dbReference type="ARBA" id="ARBA00023242"/>
    </source>
</evidence>
<keyword evidence="12" id="KW-1185">Reference proteome</keyword>
<evidence type="ECO:0000256" key="4">
    <source>
        <dbReference type="ARBA" id="ARBA00022728"/>
    </source>
</evidence>
<feature type="compositionally biased region" description="Low complexity" evidence="9">
    <location>
        <begin position="216"/>
        <end position="227"/>
    </location>
</feature>
<feature type="binding site" evidence="8">
    <location>
        <position position="43"/>
    </location>
    <ligand>
        <name>Zn(2+)</name>
        <dbReference type="ChEBI" id="CHEBI:29105"/>
    </ligand>
</feature>
<dbReference type="InterPro" id="IPR018946">
    <property type="entry name" value="PhoD-like_MPP"/>
</dbReference>
<dbReference type="PANTHER" id="PTHR12111:SF1">
    <property type="entry name" value="SPLICING FACTOR YJU2"/>
    <property type="match status" value="1"/>
</dbReference>
<evidence type="ECO:0000313" key="11">
    <source>
        <dbReference type="EMBL" id="OBZ75770.1"/>
    </source>
</evidence>
<comment type="caution">
    <text evidence="11">The sequence shown here is derived from an EMBL/GenBank/DDBJ whole genome shotgun (WGS) entry which is preliminary data.</text>
</comment>
<evidence type="ECO:0000256" key="1">
    <source>
        <dbReference type="ARBA" id="ARBA00004123"/>
    </source>
</evidence>
<dbReference type="Pfam" id="PF04502">
    <property type="entry name" value="Saf4_Yju2"/>
    <property type="match status" value="1"/>
</dbReference>
<dbReference type="Gene3D" id="3.60.21.70">
    <property type="entry name" value="PhoD-like phosphatase"/>
    <property type="match status" value="1"/>
</dbReference>
<gene>
    <name evidence="11" type="ORF">A0H81_04697</name>
</gene>
<keyword evidence="5 8" id="KW-0862">Zinc</keyword>
<dbReference type="InterPro" id="IPR043701">
    <property type="entry name" value="Yju2"/>
</dbReference>
<dbReference type="InterPro" id="IPR007590">
    <property type="entry name" value="Saf4/Yju2"/>
</dbReference>
<dbReference type="InterPro" id="IPR038607">
    <property type="entry name" value="PhoD-like_sf"/>
</dbReference>
<comment type="subunit">
    <text evidence="8">Component of the spliceosome. Present in the activated B complex, the catalytically activated B* complex which catalyzes the branching, the catalytic step 1 C complex catalyzing the exon ligation, and the postcatalytic P complex containing the ligated exons (mRNA) and the excised lariat intron.</text>
</comment>
<keyword evidence="3 8" id="KW-0479">Metal-binding</keyword>
<dbReference type="Pfam" id="PF09423">
    <property type="entry name" value="PhoD"/>
    <property type="match status" value="1"/>
</dbReference>
<dbReference type="Proteomes" id="UP000092993">
    <property type="component" value="Unassembled WGS sequence"/>
</dbReference>
<dbReference type="OrthoDB" id="2100241at2759"/>
<sequence length="1026" mass="115942">MSERKVLNKYFPPDFDPSLIPRRKQPKNSQQVVRLMAPFSMRCNTCGEYIYKGKKFNARKETVEGEDYYGIKIFRFYIKCTLCSAEITFKTDPKNTDYSAEHGASRNFEPWREEQAVEEEDRLAKLEEEENNPMKALENRTVDSKREMDILDALQDIRARNARIERVGQSVDLLERMGMEEIETEEDRERKRQEDEDEKLYQRVLQGSGLAGASGGSTSEASGSTSVVTVKRKADGLEPDVQSLLPESTRALLASKSFGMPVLKKKKVEGKNSLGIKIKSRPVAKAARRGGRFLRSAPTTDVSAASVLPSPPPRPLRYSFTTSPLPCCPSESSTMAILAYASSLFSTAFRLAVYIFLEVVPLRFAKLVLPTLYLLYLVASYFQVPPQGQTVELEEEIITIDEKTNEDQTVETDVTVAQMMFVRPSPALTAREALATIVFSLPSPSRGLRVANLLINSLLLLSAVEFVSYPFFDDASDVIYTRVGAVYPDAVKVVVRYPKFNSTDHVVRLAWRHAEPDPWTDGPILNLTAENDWVSTVRLGSLWPSTNYEYRLEDVNNTVLPYPAKPIQFHTFPDSRVQSGSHFRFVASSCVTPNFPYLPFQGRRIKGFDLLANYLWPNEVPVVSPRVPEEQNASVSAEPVISDSANMTELPSEAFTSIAANASTVVPSSPVSERKAPTEFMIFMGDFIYADVPIYFGDDKEAYRRLYRRNYQSDSFRKVYERLPIFHTYDDHELHSRTHRMLSACTMLMNYDSSVEDQHYYDFRYGDVAFFVLDTRRYRSDISTEDPASHTMLGDKQLGALYDWLGKVLIRCKSLFQVDCQHTATFKFIVTSVPFTSLWQHDALTDSWAGFGYEKSALLSALQSVPNILLLSGDRHEFAAIEYTSSDAGHNVLEISTSPLSMFYVPFFRTLKMKSEGVVQKTRKVINVLENGTTEVTTVVDELPQEQVLKYIGNGNYKWSTIEVDTRDADHPVVKVEIMIDGVQAYSLTVRGKPVKLQSSIALGSFVPQTFKGVLDRIGLKPSRWF</sequence>
<feature type="region of interest" description="Disordered" evidence="9">
    <location>
        <begin position="178"/>
        <end position="199"/>
    </location>
</feature>
<evidence type="ECO:0000256" key="8">
    <source>
        <dbReference type="HAMAP-Rule" id="MF_03226"/>
    </source>
</evidence>
<evidence type="ECO:0000313" key="12">
    <source>
        <dbReference type="Proteomes" id="UP000092993"/>
    </source>
</evidence>
<name>A0A1C7MFY4_GRIFR</name>
<dbReference type="CDD" id="cd07389">
    <property type="entry name" value="MPP_PhoD"/>
    <property type="match status" value="1"/>
</dbReference>
<feature type="binding site" evidence="8">
    <location>
        <position position="46"/>
    </location>
    <ligand>
        <name>Zn(2+)</name>
        <dbReference type="ChEBI" id="CHEBI:29105"/>
    </ligand>
</feature>
<comment type="subcellular location">
    <subcellularLocation>
        <location evidence="1 8">Nucleus</location>
    </subcellularLocation>
</comment>
<dbReference type="GO" id="GO:0046872">
    <property type="term" value="F:metal ion binding"/>
    <property type="evidence" value="ECO:0007669"/>
    <property type="project" value="UniProtKB-KW"/>
</dbReference>
<organism evidence="11 12">
    <name type="scientific">Grifola frondosa</name>
    <name type="common">Maitake</name>
    <name type="synonym">Polyporus frondosus</name>
    <dbReference type="NCBI Taxonomy" id="5627"/>
    <lineage>
        <taxon>Eukaryota</taxon>
        <taxon>Fungi</taxon>
        <taxon>Dikarya</taxon>
        <taxon>Basidiomycota</taxon>
        <taxon>Agaricomycotina</taxon>
        <taxon>Agaricomycetes</taxon>
        <taxon>Polyporales</taxon>
        <taxon>Grifolaceae</taxon>
        <taxon>Grifola</taxon>
    </lineage>
</organism>
<evidence type="ECO:0000256" key="3">
    <source>
        <dbReference type="ARBA" id="ARBA00022723"/>
    </source>
</evidence>
<dbReference type="InterPro" id="IPR029052">
    <property type="entry name" value="Metallo-depent_PP-like"/>
</dbReference>
<dbReference type="AlphaFoldDB" id="A0A1C7MFY4"/>
<keyword evidence="6" id="KW-0508">mRNA splicing</keyword>
<dbReference type="PANTHER" id="PTHR12111">
    <property type="entry name" value="SPLICING FACTOR YJU2"/>
    <property type="match status" value="1"/>
</dbReference>
<feature type="region of interest" description="Disordered" evidence="9">
    <location>
        <begin position="208"/>
        <end position="227"/>
    </location>
</feature>
<dbReference type="SUPFAM" id="SSF56300">
    <property type="entry name" value="Metallo-dependent phosphatases"/>
    <property type="match status" value="1"/>
</dbReference>
<dbReference type="EMBL" id="LUGG01000004">
    <property type="protein sequence ID" value="OBZ75770.1"/>
    <property type="molecule type" value="Genomic_DNA"/>
</dbReference>
<proteinExistence type="inferred from homology"/>
<dbReference type="STRING" id="5627.A0A1C7MFY4"/>
<comment type="function">
    <text evidence="8">Part of the spliceosome which catalyzes two sequential transesterification reactions, first the excision of the non-coding intron from pre-mRNA and then the ligation of the coding exons to form the mature mRNA. Plays a role in stabilizing the structure of the spliceosome catalytic core and docking of the branch helix into the active site, producing 5'-exon and lariat intron-3'-intermediates.</text>
</comment>
<reference evidence="11 12" key="1">
    <citation type="submission" date="2016-03" db="EMBL/GenBank/DDBJ databases">
        <title>Whole genome sequencing of Grifola frondosa 9006-11.</title>
        <authorList>
            <person name="Min B."/>
            <person name="Park H."/>
            <person name="Kim J.-G."/>
            <person name="Cho H."/>
            <person name="Oh Y.-L."/>
            <person name="Kong W.-S."/>
            <person name="Choi I.-G."/>
        </authorList>
    </citation>
    <scope>NUCLEOTIDE SEQUENCE [LARGE SCALE GENOMIC DNA]</scope>
    <source>
        <strain evidence="11 12">9006-11</strain>
    </source>
</reference>
<keyword evidence="7 8" id="KW-0539">Nucleus</keyword>
<evidence type="ECO:0000256" key="2">
    <source>
        <dbReference type="ARBA" id="ARBA00022664"/>
    </source>
</evidence>
<accession>A0A1C7MFY4</accession>
<dbReference type="OMA" id="FPYHPAQ"/>
<evidence type="ECO:0000256" key="6">
    <source>
        <dbReference type="ARBA" id="ARBA00023187"/>
    </source>
</evidence>
<dbReference type="GO" id="GO:0071006">
    <property type="term" value="C:U2-type catalytic step 1 spliceosome"/>
    <property type="evidence" value="ECO:0007669"/>
    <property type="project" value="UniProtKB-UniRule"/>
</dbReference>
<evidence type="ECO:0000259" key="10">
    <source>
        <dbReference type="Pfam" id="PF09423"/>
    </source>
</evidence>
<feature type="binding site" evidence="8">
    <location>
        <position position="83"/>
    </location>
    <ligand>
        <name>Zn(2+)</name>
        <dbReference type="ChEBI" id="CHEBI:29105"/>
    </ligand>
</feature>
<comment type="similarity">
    <text evidence="8">Belongs to the CWC16 family. YJU2 subfamily.</text>
</comment>
<feature type="binding site" evidence="8">
    <location>
        <position position="80"/>
    </location>
    <ligand>
        <name>Zn(2+)</name>
        <dbReference type="ChEBI" id="CHEBI:29105"/>
    </ligand>
</feature>
<keyword evidence="4 8" id="KW-0747">Spliceosome</keyword>
<dbReference type="HAMAP" id="MF_03226">
    <property type="entry name" value="YJU2"/>
    <property type="match status" value="1"/>
</dbReference>
<feature type="domain" description="PhoD-like phosphatase metallophosphatase" evidence="10">
    <location>
        <begin position="755"/>
        <end position="908"/>
    </location>
</feature>
<evidence type="ECO:0000256" key="5">
    <source>
        <dbReference type="ARBA" id="ARBA00022833"/>
    </source>
</evidence>